<evidence type="ECO:0000256" key="4">
    <source>
        <dbReference type="ARBA" id="ARBA00023163"/>
    </source>
</evidence>
<dbReference type="GO" id="GO:0043565">
    <property type="term" value="F:sequence-specific DNA binding"/>
    <property type="evidence" value="ECO:0007669"/>
    <property type="project" value="TreeGrafter"/>
</dbReference>
<dbReference type="GO" id="GO:0006351">
    <property type="term" value="P:DNA-templated transcription"/>
    <property type="evidence" value="ECO:0007669"/>
    <property type="project" value="TreeGrafter"/>
</dbReference>
<comment type="similarity">
    <text evidence="1">Belongs to the LysR transcriptional regulatory family.</text>
</comment>
<dbReference type="Proteomes" id="UP000285324">
    <property type="component" value="Unassembled WGS sequence"/>
</dbReference>
<dbReference type="NCBIfam" id="NF008352">
    <property type="entry name" value="PRK11139.1"/>
    <property type="match status" value="1"/>
</dbReference>
<dbReference type="GO" id="GO:0003700">
    <property type="term" value="F:DNA-binding transcription factor activity"/>
    <property type="evidence" value="ECO:0007669"/>
    <property type="project" value="InterPro"/>
</dbReference>
<keyword evidence="2" id="KW-0805">Transcription regulation</keyword>
<evidence type="ECO:0000313" key="7">
    <source>
        <dbReference type="Proteomes" id="UP000285324"/>
    </source>
</evidence>
<evidence type="ECO:0000256" key="2">
    <source>
        <dbReference type="ARBA" id="ARBA00023015"/>
    </source>
</evidence>
<evidence type="ECO:0000256" key="3">
    <source>
        <dbReference type="ARBA" id="ARBA00023125"/>
    </source>
</evidence>
<organism evidence="6 7">
    <name type="scientific">Alcaligenes xylosoxydans xylosoxydans</name>
    <name type="common">Achromobacter xylosoxidans</name>
    <dbReference type="NCBI Taxonomy" id="85698"/>
    <lineage>
        <taxon>Bacteria</taxon>
        <taxon>Pseudomonadati</taxon>
        <taxon>Pseudomonadota</taxon>
        <taxon>Betaproteobacteria</taxon>
        <taxon>Burkholderiales</taxon>
        <taxon>Alcaligenaceae</taxon>
        <taxon>Achromobacter</taxon>
    </lineage>
</organism>
<dbReference type="OrthoDB" id="8591238at2"/>
<dbReference type="PROSITE" id="PS50931">
    <property type="entry name" value="HTH_LYSR"/>
    <property type="match status" value="1"/>
</dbReference>
<sequence length="304" mass="33240">MRSARSLPALVSLRAFEAAARRMSFSLAAQELFVTQSAISHHIQRLEAELGVALFERLTRAVALTAAGQAYYERVHAAFELLRQGTDEIRAPETVRQTLRVGLLASFATRWLAPRLAAFAAAHPDIDLQLQPDIGLADVAGGEVDVAIRYGRGVWPGVRARLIMAERLSVVCAPALIAGRKRPRTPQDLLRFPLLASHARHPFEWDAWARHHGVDLGGVRPVRLHDYNIVVEAALAGQGMAMGRHRLIAAQLASGALVEALPDAALESPRIGWWFVTPRGALGDAAQRFHAWLAQVAAEQDDTH</sequence>
<dbReference type="InterPro" id="IPR036388">
    <property type="entry name" value="WH-like_DNA-bd_sf"/>
</dbReference>
<dbReference type="RefSeq" id="WP_118933474.1">
    <property type="nucleotide sequence ID" value="NZ_CP061008.1"/>
</dbReference>
<dbReference type="Gene3D" id="3.40.190.10">
    <property type="entry name" value="Periplasmic binding protein-like II"/>
    <property type="match status" value="2"/>
</dbReference>
<dbReference type="Pfam" id="PF03466">
    <property type="entry name" value="LysR_substrate"/>
    <property type="match status" value="1"/>
</dbReference>
<feature type="domain" description="HTH lysR-type" evidence="5">
    <location>
        <begin position="13"/>
        <end position="65"/>
    </location>
</feature>
<dbReference type="SUPFAM" id="SSF46785">
    <property type="entry name" value="Winged helix' DNA-binding domain"/>
    <property type="match status" value="1"/>
</dbReference>
<dbReference type="InterPro" id="IPR058163">
    <property type="entry name" value="LysR-type_TF_proteobact-type"/>
</dbReference>
<keyword evidence="3" id="KW-0238">DNA-binding</keyword>
<dbReference type="CDD" id="cd08432">
    <property type="entry name" value="PBP2_GcdR_TrpI_HvrB_AmpR_like"/>
    <property type="match status" value="1"/>
</dbReference>
<comment type="caution">
    <text evidence="6">The sequence shown here is derived from an EMBL/GenBank/DDBJ whole genome shotgun (WGS) entry which is preliminary data.</text>
</comment>
<dbReference type="FunFam" id="1.10.10.10:FF:000038">
    <property type="entry name" value="Glycine cleavage system transcriptional activator"/>
    <property type="match status" value="1"/>
</dbReference>
<dbReference type="Gene3D" id="1.10.10.10">
    <property type="entry name" value="Winged helix-like DNA-binding domain superfamily/Winged helix DNA-binding domain"/>
    <property type="match status" value="1"/>
</dbReference>
<proteinExistence type="inferred from homology"/>
<dbReference type="InterPro" id="IPR005119">
    <property type="entry name" value="LysR_subst-bd"/>
</dbReference>
<dbReference type="Pfam" id="PF00126">
    <property type="entry name" value="HTH_1"/>
    <property type="match status" value="1"/>
</dbReference>
<name>A0A424W983_ALCXX</name>
<dbReference type="SUPFAM" id="SSF53850">
    <property type="entry name" value="Periplasmic binding protein-like II"/>
    <property type="match status" value="1"/>
</dbReference>
<dbReference type="InterPro" id="IPR036390">
    <property type="entry name" value="WH_DNA-bd_sf"/>
</dbReference>
<protein>
    <submittedName>
        <fullName evidence="6">Transcriptional regulator GcvA</fullName>
    </submittedName>
</protein>
<evidence type="ECO:0000256" key="1">
    <source>
        <dbReference type="ARBA" id="ARBA00009437"/>
    </source>
</evidence>
<accession>A0A424W983</accession>
<reference evidence="6 7" key="1">
    <citation type="submission" date="2018-08" db="EMBL/GenBank/DDBJ databases">
        <title>Achromobacter xylosoxidans Genome sequencing and assembly.</title>
        <authorList>
            <person name="Wang R."/>
            <person name="Rensing C."/>
            <person name="Li Y."/>
        </authorList>
    </citation>
    <scope>NUCLEOTIDE SEQUENCE [LARGE SCALE GENOMIC DNA]</scope>
    <source>
        <strain evidence="6 7">GD003A</strain>
    </source>
</reference>
<gene>
    <name evidence="6" type="primary">gcvA</name>
    <name evidence="6" type="ORF">DY367_20765</name>
</gene>
<dbReference type="PRINTS" id="PR00039">
    <property type="entry name" value="HTHLYSR"/>
</dbReference>
<dbReference type="PANTHER" id="PTHR30537:SF74">
    <property type="entry name" value="HTH-TYPE TRANSCRIPTIONAL REGULATOR TRPI"/>
    <property type="match status" value="1"/>
</dbReference>
<keyword evidence="4" id="KW-0804">Transcription</keyword>
<dbReference type="PANTHER" id="PTHR30537">
    <property type="entry name" value="HTH-TYPE TRANSCRIPTIONAL REGULATOR"/>
    <property type="match status" value="1"/>
</dbReference>
<dbReference type="InterPro" id="IPR000847">
    <property type="entry name" value="LysR_HTH_N"/>
</dbReference>
<evidence type="ECO:0000313" key="6">
    <source>
        <dbReference type="EMBL" id="RPJ89785.1"/>
    </source>
</evidence>
<dbReference type="AlphaFoldDB" id="A0A424W983"/>
<evidence type="ECO:0000259" key="5">
    <source>
        <dbReference type="PROSITE" id="PS50931"/>
    </source>
</evidence>
<dbReference type="EMBL" id="QVXO01000035">
    <property type="protein sequence ID" value="RPJ89785.1"/>
    <property type="molecule type" value="Genomic_DNA"/>
</dbReference>